<dbReference type="EMBL" id="JBHLVZ010000008">
    <property type="protein sequence ID" value="MFC0385534.1"/>
    <property type="molecule type" value="Genomic_DNA"/>
</dbReference>
<accession>A0ABV6IPJ4</accession>
<dbReference type="InterPro" id="IPR042100">
    <property type="entry name" value="Bug_dom1"/>
</dbReference>
<reference evidence="3 4" key="1">
    <citation type="submission" date="2024-09" db="EMBL/GenBank/DDBJ databases">
        <authorList>
            <person name="Sun Q."/>
            <person name="Mori K."/>
        </authorList>
    </citation>
    <scope>NUCLEOTIDE SEQUENCE [LARGE SCALE GENOMIC DNA]</scope>
    <source>
        <strain evidence="3 4">CCM 7468</strain>
    </source>
</reference>
<evidence type="ECO:0000313" key="4">
    <source>
        <dbReference type="Proteomes" id="UP001589789"/>
    </source>
</evidence>
<feature type="signal peptide" evidence="2">
    <location>
        <begin position="1"/>
        <end position="27"/>
    </location>
</feature>
<dbReference type="PROSITE" id="PS51318">
    <property type="entry name" value="TAT"/>
    <property type="match status" value="1"/>
</dbReference>
<sequence length="330" mass="34366">MRNSMSRRALGALGAGLLGAPALPGRAAASTWPDRTVTLVVPFTPGGASDTLARVISQHFPRFANGQTLVVENRPGAGGLVSGGYVAGQRPDGNILLMADIGANAIGKELNPRLGYDPMAAFTPIIQLVNLPAVLFAHPSVPERSVQEVIAKAMASPDSYTYASAGVGNGSHLFMALLCRRAGVSMVHVPYRSGSEIVTSVLRGETQLGFPSLSSALQQLKAGSIRAIAMGNPGGSPAMPGLPPVSDTLPGFDIAVWYGVAAPADVAPELAQRINEVFGAVVALDEVRDGVFRTQAGQVVGGSPADFGRFLQREYDTWTPVIREGGIRTE</sequence>
<dbReference type="Pfam" id="PF03401">
    <property type="entry name" value="TctC"/>
    <property type="match status" value="1"/>
</dbReference>
<comment type="similarity">
    <text evidence="1">Belongs to the UPF0065 (bug) family.</text>
</comment>
<dbReference type="PANTHER" id="PTHR42928">
    <property type="entry name" value="TRICARBOXYLATE-BINDING PROTEIN"/>
    <property type="match status" value="1"/>
</dbReference>
<dbReference type="Gene3D" id="3.40.190.10">
    <property type="entry name" value="Periplasmic binding protein-like II"/>
    <property type="match status" value="1"/>
</dbReference>
<dbReference type="PIRSF" id="PIRSF017082">
    <property type="entry name" value="YflP"/>
    <property type="match status" value="1"/>
</dbReference>
<keyword evidence="4" id="KW-1185">Reference proteome</keyword>
<proteinExistence type="inferred from homology"/>
<evidence type="ECO:0000313" key="3">
    <source>
        <dbReference type="EMBL" id="MFC0385534.1"/>
    </source>
</evidence>
<protein>
    <submittedName>
        <fullName evidence="3">Bug family tripartite tricarboxylate transporter substrate binding protein</fullName>
    </submittedName>
</protein>
<dbReference type="Proteomes" id="UP001589789">
    <property type="component" value="Unassembled WGS sequence"/>
</dbReference>
<dbReference type="InterPro" id="IPR006311">
    <property type="entry name" value="TAT_signal"/>
</dbReference>
<organism evidence="3 4">
    <name type="scientific">Muricoccus vinaceus</name>
    <dbReference type="NCBI Taxonomy" id="424704"/>
    <lineage>
        <taxon>Bacteria</taxon>
        <taxon>Pseudomonadati</taxon>
        <taxon>Pseudomonadota</taxon>
        <taxon>Alphaproteobacteria</taxon>
        <taxon>Acetobacterales</taxon>
        <taxon>Roseomonadaceae</taxon>
        <taxon>Muricoccus</taxon>
    </lineage>
</organism>
<dbReference type="PANTHER" id="PTHR42928:SF5">
    <property type="entry name" value="BLR1237 PROTEIN"/>
    <property type="match status" value="1"/>
</dbReference>
<name>A0ABV6IPJ4_9PROT</name>
<keyword evidence="2" id="KW-0732">Signal</keyword>
<evidence type="ECO:0000256" key="2">
    <source>
        <dbReference type="SAM" id="SignalP"/>
    </source>
</evidence>
<evidence type="ECO:0000256" key="1">
    <source>
        <dbReference type="ARBA" id="ARBA00006987"/>
    </source>
</evidence>
<dbReference type="InterPro" id="IPR005064">
    <property type="entry name" value="BUG"/>
</dbReference>
<dbReference type="Gene3D" id="3.40.190.150">
    <property type="entry name" value="Bordetella uptake gene, domain 1"/>
    <property type="match status" value="1"/>
</dbReference>
<comment type="caution">
    <text evidence="3">The sequence shown here is derived from an EMBL/GenBank/DDBJ whole genome shotgun (WGS) entry which is preliminary data.</text>
</comment>
<dbReference type="SUPFAM" id="SSF53850">
    <property type="entry name" value="Periplasmic binding protein-like II"/>
    <property type="match status" value="1"/>
</dbReference>
<gene>
    <name evidence="3" type="ORF">ACFFIC_08170</name>
</gene>
<dbReference type="RefSeq" id="WP_377049685.1">
    <property type="nucleotide sequence ID" value="NZ_JBHLVZ010000008.1"/>
</dbReference>
<feature type="chain" id="PRO_5045848229" evidence="2">
    <location>
        <begin position="28"/>
        <end position="330"/>
    </location>
</feature>